<evidence type="ECO:0000256" key="1">
    <source>
        <dbReference type="ARBA" id="ARBA00007118"/>
    </source>
</evidence>
<evidence type="ECO:0000313" key="11">
    <source>
        <dbReference type="Proteomes" id="UP000468650"/>
    </source>
</evidence>
<feature type="binding site" description="in other chain" evidence="8">
    <location>
        <begin position="136"/>
        <end position="138"/>
    </location>
    <ligand>
        <name>FMN</name>
        <dbReference type="ChEBI" id="CHEBI:58210"/>
        <note>ligand shared between dimeric partners</note>
    </ligand>
</feature>
<evidence type="ECO:0000256" key="4">
    <source>
        <dbReference type="ARBA" id="ARBA00022857"/>
    </source>
</evidence>
<evidence type="ECO:0000259" key="9">
    <source>
        <dbReference type="Pfam" id="PF00881"/>
    </source>
</evidence>
<dbReference type="RefSeq" id="WP_151667375.1">
    <property type="nucleotide sequence ID" value="NZ_WBVO01000006.1"/>
</dbReference>
<evidence type="ECO:0000256" key="5">
    <source>
        <dbReference type="ARBA" id="ARBA00023002"/>
    </source>
</evidence>
<dbReference type="OrthoDB" id="9804207at2"/>
<name>A0A6N6RFE0_9FLAO</name>
<feature type="binding site" description="in other chain" evidence="8">
    <location>
        <begin position="12"/>
        <end position="14"/>
    </location>
    <ligand>
        <name>FMN</name>
        <dbReference type="ChEBI" id="CHEBI:58210"/>
        <note>ligand shared between dimeric partners</note>
    </ligand>
</feature>
<evidence type="ECO:0000256" key="3">
    <source>
        <dbReference type="ARBA" id="ARBA00022643"/>
    </source>
</evidence>
<dbReference type="CDD" id="cd02135">
    <property type="entry name" value="YdjA-like"/>
    <property type="match status" value="1"/>
</dbReference>
<keyword evidence="5 7" id="KW-0560">Oxidoreductase</keyword>
<dbReference type="EC" id="1.-.-.-" evidence="7"/>
<sequence>MEKSITTYIEQRRTIKPDKYTGATLDDQVIREMLEAANWAPTHGYTEPWRFVIFTEEGKEELIQLLYKLDVAEHGENEVRYAKIRARVERSSHIIAIGMRRGENPKIPFIEEAQAVAAAVQNMWLVASGKGLGAYWSTGSVGYSNELTDALGWDSSRGDSAMGFLYVGEYKGEWPQGRRISGYTDKVRWNRG</sequence>
<feature type="binding site" evidence="8">
    <location>
        <position position="43"/>
    </location>
    <ligand>
        <name>FMN</name>
        <dbReference type="ChEBI" id="CHEBI:58210"/>
        <note>ligand shared between dimeric partners</note>
    </ligand>
</feature>
<dbReference type="InterPro" id="IPR052530">
    <property type="entry name" value="NAD(P)H_nitroreductase"/>
</dbReference>
<dbReference type="EMBL" id="WBVO01000006">
    <property type="protein sequence ID" value="KAB2809875.1"/>
    <property type="molecule type" value="Genomic_DNA"/>
</dbReference>
<dbReference type="GO" id="GO:0016491">
    <property type="term" value="F:oxidoreductase activity"/>
    <property type="evidence" value="ECO:0007669"/>
    <property type="project" value="UniProtKB-UniRule"/>
</dbReference>
<accession>A0A6N6RFE0</accession>
<reference evidence="10 11" key="1">
    <citation type="submission" date="2019-09" db="EMBL/GenBank/DDBJ databases">
        <title>Genomes of family Cryomorphaceae.</title>
        <authorList>
            <person name="Bowman J.P."/>
        </authorList>
    </citation>
    <scope>NUCLEOTIDE SEQUENCE [LARGE SCALE GENOMIC DNA]</scope>
    <source>
        <strain evidence="10 11">LMG 25704</strain>
    </source>
</reference>
<gene>
    <name evidence="10" type="ORF">F8C67_08300</name>
</gene>
<feature type="domain" description="Nitroreductase" evidence="9">
    <location>
        <begin position="9"/>
        <end position="168"/>
    </location>
</feature>
<keyword evidence="4 7" id="KW-0521">NADP</keyword>
<comment type="cofactor">
    <cofactor evidence="8">
        <name>FMN</name>
        <dbReference type="ChEBI" id="CHEBI:58210"/>
    </cofactor>
    <text evidence="8">Binds 1 FMN per subunit.</text>
</comment>
<dbReference type="PIRSF" id="PIRSF000232">
    <property type="entry name" value="YdjA"/>
    <property type="match status" value="1"/>
</dbReference>
<evidence type="ECO:0000256" key="2">
    <source>
        <dbReference type="ARBA" id="ARBA00022630"/>
    </source>
</evidence>
<dbReference type="SUPFAM" id="SSF55469">
    <property type="entry name" value="FMN-dependent nitroreductase-like"/>
    <property type="match status" value="1"/>
</dbReference>
<dbReference type="Pfam" id="PF00881">
    <property type="entry name" value="Nitroreductase"/>
    <property type="match status" value="1"/>
</dbReference>
<keyword evidence="11" id="KW-1185">Reference proteome</keyword>
<evidence type="ECO:0000313" key="10">
    <source>
        <dbReference type="EMBL" id="KAB2809875.1"/>
    </source>
</evidence>
<dbReference type="PANTHER" id="PTHR43821">
    <property type="entry name" value="NAD(P)H NITROREDUCTASE YDJA-RELATED"/>
    <property type="match status" value="1"/>
</dbReference>
<comment type="similarity">
    <text evidence="1 7">Belongs to the nitroreductase family.</text>
</comment>
<dbReference type="Proteomes" id="UP000468650">
    <property type="component" value="Unassembled WGS sequence"/>
</dbReference>
<keyword evidence="2 7" id="KW-0285">Flavoprotein</keyword>
<protein>
    <recommendedName>
        <fullName evidence="7">Putative NAD(P)H nitroreductase</fullName>
        <ecNumber evidence="7">1.-.-.-</ecNumber>
    </recommendedName>
</protein>
<evidence type="ECO:0000256" key="6">
    <source>
        <dbReference type="ARBA" id="ARBA00023027"/>
    </source>
</evidence>
<dbReference type="InterPro" id="IPR026021">
    <property type="entry name" value="YdjA-like"/>
</dbReference>
<organism evidence="10 11">
    <name type="scientific">Phaeocystidibacter luteus</name>
    <dbReference type="NCBI Taxonomy" id="911197"/>
    <lineage>
        <taxon>Bacteria</taxon>
        <taxon>Pseudomonadati</taxon>
        <taxon>Bacteroidota</taxon>
        <taxon>Flavobacteriia</taxon>
        <taxon>Flavobacteriales</taxon>
        <taxon>Phaeocystidibacteraceae</taxon>
        <taxon>Phaeocystidibacter</taxon>
    </lineage>
</organism>
<comment type="caution">
    <text evidence="10">The sequence shown here is derived from an EMBL/GenBank/DDBJ whole genome shotgun (WGS) entry which is preliminary data.</text>
</comment>
<keyword evidence="3 7" id="KW-0288">FMN</keyword>
<dbReference type="AlphaFoldDB" id="A0A6N6RFE0"/>
<evidence type="ECO:0000256" key="7">
    <source>
        <dbReference type="PIRNR" id="PIRNR000232"/>
    </source>
</evidence>
<dbReference type="InterPro" id="IPR029479">
    <property type="entry name" value="Nitroreductase"/>
</dbReference>
<keyword evidence="6 7" id="KW-0520">NAD</keyword>
<evidence type="ECO:0000256" key="8">
    <source>
        <dbReference type="PIRSR" id="PIRSR000232-1"/>
    </source>
</evidence>
<dbReference type="Gene3D" id="3.40.109.10">
    <property type="entry name" value="NADH Oxidase"/>
    <property type="match status" value="1"/>
</dbReference>
<dbReference type="PANTHER" id="PTHR43821:SF1">
    <property type="entry name" value="NAD(P)H NITROREDUCTASE YDJA-RELATED"/>
    <property type="match status" value="1"/>
</dbReference>
<dbReference type="InterPro" id="IPR000415">
    <property type="entry name" value="Nitroreductase-like"/>
</dbReference>
<proteinExistence type="inferred from homology"/>